<keyword evidence="1" id="KW-0732">Signal</keyword>
<dbReference type="RefSeq" id="WP_053131145.1">
    <property type="nucleotide sequence ID" value="NZ_CP012382.1"/>
</dbReference>
<evidence type="ECO:0000313" key="2">
    <source>
        <dbReference type="EMBL" id="AKZ55804.1"/>
    </source>
</evidence>
<protein>
    <recommendedName>
        <fullName evidence="4">Lipoprotein</fullName>
    </recommendedName>
</protein>
<gene>
    <name evidence="2" type="ORF">SAM23877_2755</name>
</gene>
<evidence type="ECO:0000256" key="1">
    <source>
        <dbReference type="SAM" id="SignalP"/>
    </source>
</evidence>
<dbReference type="Proteomes" id="UP000061018">
    <property type="component" value="Chromosome"/>
</dbReference>
<reference evidence="3" key="1">
    <citation type="journal article" date="2015" name="J. Biotechnol.">
        <title>Complete genome sequence of Streptomyces ambofaciens ATCC 23877, the spiramycin producer.</title>
        <authorList>
            <person name="Thibessard A."/>
            <person name="Haas D."/>
            <person name="Gerbaud C."/>
            <person name="Aigle B."/>
            <person name="Lautru S."/>
            <person name="Pernodet J.L."/>
            <person name="Leblond P."/>
        </authorList>
    </citation>
    <scope>NUCLEOTIDE SEQUENCE [LARGE SCALE GENOMIC DNA]</scope>
    <source>
        <strain evidence="3">ATCC 23877 / 3486 / DSM 40053 / JCM 4204 / NBRC 12836 / NRRL B-2516</strain>
    </source>
</reference>
<dbReference type="Gene3D" id="2.50.20.20">
    <property type="match status" value="1"/>
</dbReference>
<dbReference type="KEGG" id="samb:SAM23877_2755"/>
<feature type="signal peptide" evidence="1">
    <location>
        <begin position="1"/>
        <end position="22"/>
    </location>
</feature>
<dbReference type="SUPFAM" id="SSF89392">
    <property type="entry name" value="Prokaryotic lipoproteins and lipoprotein localization factors"/>
    <property type="match status" value="1"/>
</dbReference>
<dbReference type="EMBL" id="CP012382">
    <property type="protein sequence ID" value="AKZ55804.1"/>
    <property type="molecule type" value="Genomic_DNA"/>
</dbReference>
<dbReference type="AlphaFoldDB" id="A0A0K2AS30"/>
<evidence type="ECO:0000313" key="3">
    <source>
        <dbReference type="Proteomes" id="UP000061018"/>
    </source>
</evidence>
<dbReference type="STRING" id="1889.SAM40697_2531"/>
<dbReference type="PROSITE" id="PS51257">
    <property type="entry name" value="PROKAR_LIPOPROTEIN"/>
    <property type="match status" value="1"/>
</dbReference>
<feature type="chain" id="PRO_5005473553" description="Lipoprotein" evidence="1">
    <location>
        <begin position="23"/>
        <end position="287"/>
    </location>
</feature>
<dbReference type="InterPro" id="IPR029046">
    <property type="entry name" value="LolA/LolB/LppX"/>
</dbReference>
<organism evidence="2 3">
    <name type="scientific">Streptomyces ambofaciens (strain ATCC 23877 / 3486 / DSM 40053 / JCM 4204 / NBRC 12836 / NRRL B-2516)</name>
    <dbReference type="NCBI Taxonomy" id="278992"/>
    <lineage>
        <taxon>Bacteria</taxon>
        <taxon>Bacillati</taxon>
        <taxon>Actinomycetota</taxon>
        <taxon>Actinomycetes</taxon>
        <taxon>Kitasatosporales</taxon>
        <taxon>Streptomycetaceae</taxon>
        <taxon>Streptomyces</taxon>
    </lineage>
</organism>
<evidence type="ECO:0008006" key="4">
    <source>
        <dbReference type="Google" id="ProtNLM"/>
    </source>
</evidence>
<accession>A0A0K2AS30</accession>
<sequence length="287" mass="30057">MKLRYTAAWVGLTAAAMVAATACGSQDVKTATETADKAADTAVGRAETIMAALSRATDRTEELGSAEVRMSTDLGPGEPIAMDGTYSWGDGYAFDVEMDTEAAQMQELTASPTVRTLFVDGAYYYDIDPQPAGPLAGKEWMRIDGSAVFGDAGADALSGSAGGSPSASMKGLKYASDVEDLGEETVNGRSATHYRAVLDQNDMGRLKDAYGDEGNLFGQMTGGSTTVTMDVWVGGKDLPVRMTQEFGAMKVTMDFDRFGATKEIVAPPAAQTGDVTQEVKDAGAQQG</sequence>
<proteinExistence type="predicted"/>
<name>A0A0K2AS30_STRA7</name>